<dbReference type="InterPro" id="IPR008753">
    <property type="entry name" value="Peptidase_M13_N"/>
</dbReference>
<dbReference type="SUPFAM" id="SSF55486">
    <property type="entry name" value="Metalloproteases ('zincins'), catalytic domain"/>
    <property type="match status" value="1"/>
</dbReference>
<gene>
    <name evidence="2" type="ORF">PXEA_LOCUS3589</name>
</gene>
<dbReference type="PROSITE" id="PS51885">
    <property type="entry name" value="NEPRILYSIN"/>
    <property type="match status" value="1"/>
</dbReference>
<dbReference type="PANTHER" id="PTHR11733">
    <property type="entry name" value="ZINC METALLOPROTEASE FAMILY M13 NEPRILYSIN-RELATED"/>
    <property type="match status" value="1"/>
</dbReference>
<evidence type="ECO:0000313" key="2">
    <source>
        <dbReference type="EMBL" id="VEL10149.1"/>
    </source>
</evidence>
<name>A0A3S5FC42_9PLAT</name>
<reference evidence="2" key="1">
    <citation type="submission" date="2018-11" db="EMBL/GenBank/DDBJ databases">
        <authorList>
            <consortium name="Pathogen Informatics"/>
        </authorList>
    </citation>
    <scope>NUCLEOTIDE SEQUENCE</scope>
</reference>
<feature type="domain" description="Peptidase M13 N-terminal" evidence="1">
    <location>
        <begin position="22"/>
        <end position="185"/>
    </location>
</feature>
<dbReference type="GO" id="GO:0016485">
    <property type="term" value="P:protein processing"/>
    <property type="evidence" value="ECO:0007669"/>
    <property type="project" value="TreeGrafter"/>
</dbReference>
<dbReference type="InterPro" id="IPR000718">
    <property type="entry name" value="Peptidase_M13"/>
</dbReference>
<dbReference type="Gene3D" id="3.40.390.10">
    <property type="entry name" value="Collagenase (Catalytic Domain)"/>
    <property type="match status" value="1"/>
</dbReference>
<sequence length="261" mass="28806">MTPGCIKTSAEVLSRINFSADPCVNFYNFACGRYSDEHEVPEEANFWSHLDEATKMGFLMRRRKLAQAVWEPADGLDLLLAQRYFASCLNTSHTPAGPAGDPPARFEAYLRHLRADFQGWLLLPATSWGSRTPPANSLLQPANFDLASLLSSLAAANDHNQPLFTLTVISDANSPAEPRVEVGRSRSRSRSRSLFPFGLGFWARVPPSGGHRRARKLSTRDDAFRADETGDALKTLSCLSRSDALAPSHRAESADWTVAMR</sequence>
<proteinExistence type="predicted"/>
<dbReference type="AlphaFoldDB" id="A0A3S5FC42"/>
<keyword evidence="3" id="KW-1185">Reference proteome</keyword>
<organism evidence="2 3">
    <name type="scientific">Protopolystoma xenopodis</name>
    <dbReference type="NCBI Taxonomy" id="117903"/>
    <lineage>
        <taxon>Eukaryota</taxon>
        <taxon>Metazoa</taxon>
        <taxon>Spiralia</taxon>
        <taxon>Lophotrochozoa</taxon>
        <taxon>Platyhelminthes</taxon>
        <taxon>Monogenea</taxon>
        <taxon>Polyopisthocotylea</taxon>
        <taxon>Polystomatidea</taxon>
        <taxon>Polystomatidae</taxon>
        <taxon>Protopolystoma</taxon>
    </lineage>
</organism>
<accession>A0A3S5FC42</accession>
<dbReference type="InterPro" id="IPR024079">
    <property type="entry name" value="MetalloPept_cat_dom_sf"/>
</dbReference>
<dbReference type="GO" id="GO:0004222">
    <property type="term" value="F:metalloendopeptidase activity"/>
    <property type="evidence" value="ECO:0007669"/>
    <property type="project" value="InterPro"/>
</dbReference>
<evidence type="ECO:0000259" key="1">
    <source>
        <dbReference type="Pfam" id="PF05649"/>
    </source>
</evidence>
<comment type="caution">
    <text evidence="2">The sequence shown here is derived from an EMBL/GenBank/DDBJ whole genome shotgun (WGS) entry which is preliminary data.</text>
</comment>
<dbReference type="Proteomes" id="UP000784294">
    <property type="component" value="Unassembled WGS sequence"/>
</dbReference>
<evidence type="ECO:0000313" key="3">
    <source>
        <dbReference type="Proteomes" id="UP000784294"/>
    </source>
</evidence>
<dbReference type="GO" id="GO:0005886">
    <property type="term" value="C:plasma membrane"/>
    <property type="evidence" value="ECO:0007669"/>
    <property type="project" value="TreeGrafter"/>
</dbReference>
<dbReference type="OrthoDB" id="6475849at2759"/>
<dbReference type="EMBL" id="CAAALY010008184">
    <property type="protein sequence ID" value="VEL10149.1"/>
    <property type="molecule type" value="Genomic_DNA"/>
</dbReference>
<dbReference type="Pfam" id="PF05649">
    <property type="entry name" value="Peptidase_M13_N"/>
    <property type="match status" value="1"/>
</dbReference>
<dbReference type="Gene3D" id="1.10.1380.10">
    <property type="entry name" value="Neutral endopeptidase , domain2"/>
    <property type="match status" value="1"/>
</dbReference>
<protein>
    <recommendedName>
        <fullName evidence="1">Peptidase M13 N-terminal domain-containing protein</fullName>
    </recommendedName>
</protein>
<dbReference type="PANTHER" id="PTHR11733:SF240">
    <property type="entry name" value="GH14155P-RELATED"/>
    <property type="match status" value="1"/>
</dbReference>
<dbReference type="InterPro" id="IPR042089">
    <property type="entry name" value="Peptidase_M13_dom_2"/>
</dbReference>